<dbReference type="PANTHER" id="PTHR43441">
    <property type="entry name" value="RIBOSOMAL-PROTEIN-SERINE ACETYLTRANSFERASE"/>
    <property type="match status" value="1"/>
</dbReference>
<keyword evidence="3" id="KW-0808">Transferase</keyword>
<keyword evidence="4" id="KW-1185">Reference proteome</keyword>
<dbReference type="RefSeq" id="WP_171216860.1">
    <property type="nucleotide sequence ID" value="NZ_JABEPP010000001.1"/>
</dbReference>
<dbReference type="GO" id="GO:0008999">
    <property type="term" value="F:protein-N-terminal-alanine acetyltransferase activity"/>
    <property type="evidence" value="ECO:0007669"/>
    <property type="project" value="TreeGrafter"/>
</dbReference>
<reference evidence="3 4" key="1">
    <citation type="submission" date="2020-04" db="EMBL/GenBank/DDBJ databases">
        <title>Enterovirga sp. isolate from soil.</title>
        <authorList>
            <person name="Chea S."/>
            <person name="Kim D.-U."/>
        </authorList>
    </citation>
    <scope>NUCLEOTIDE SEQUENCE [LARGE SCALE GENOMIC DNA]</scope>
    <source>
        <strain evidence="3 4">DB1703</strain>
    </source>
</reference>
<dbReference type="InterPro" id="IPR016181">
    <property type="entry name" value="Acyl_CoA_acyltransferase"/>
</dbReference>
<gene>
    <name evidence="3" type="ORF">HJG44_03170</name>
</gene>
<dbReference type="Gene3D" id="3.40.630.30">
    <property type="match status" value="2"/>
</dbReference>
<feature type="domain" description="N-acetyltransferase" evidence="2">
    <location>
        <begin position="243"/>
        <end position="391"/>
    </location>
</feature>
<dbReference type="Proteomes" id="UP000564885">
    <property type="component" value="Unassembled WGS sequence"/>
</dbReference>
<accession>A0A849I5T0</accession>
<dbReference type="PROSITE" id="PS51186">
    <property type="entry name" value="GNAT"/>
    <property type="match status" value="2"/>
</dbReference>
<dbReference type="GO" id="GO:1990189">
    <property type="term" value="F:protein N-terminal-serine acetyltransferase activity"/>
    <property type="evidence" value="ECO:0007669"/>
    <property type="project" value="TreeGrafter"/>
</dbReference>
<dbReference type="Pfam" id="PF13302">
    <property type="entry name" value="Acetyltransf_3"/>
    <property type="match status" value="1"/>
</dbReference>
<sequence>MRAVTDPETRLPIGPEVTATPARRPAPNIRLEGRTVLLERLDPDKHAAALFRAVEAGDPAQLYLYLSPPPPTDFAGFRSLMAAMAAAEDPFALAVVDRETGEAVGHATFMRIEPTHRVIEVGNILYTPALQRSVAATEAMYLMARHAFEELGYRRYEWKCNALNAPSRRAAARYGFTYEGTFRSHMIVKGRSRDTAWFSITEEEWPARRRAFERWLDPANFDSGEQRVSLSTINSPTLRAGDAVLRRAGRDDVEAFDAVHRAAFAQNREILGREPLPLLIGPDEVLSRYETWLLEDERGLAGTLALEPRADDLEIWSVAVEPSRQDTGIGRKLLSAAEARAKALGLGTLRLYTGAALTKNVDWYGRRGYAVERTEELPDGRQVVHMVKHIEP</sequence>
<dbReference type="AlphaFoldDB" id="A0A849I5T0"/>
<organism evidence="3 4">
    <name type="scientific">Enterovirga aerilata</name>
    <dbReference type="NCBI Taxonomy" id="2730920"/>
    <lineage>
        <taxon>Bacteria</taxon>
        <taxon>Pseudomonadati</taxon>
        <taxon>Pseudomonadota</taxon>
        <taxon>Alphaproteobacteria</taxon>
        <taxon>Hyphomicrobiales</taxon>
        <taxon>Methylobacteriaceae</taxon>
        <taxon>Enterovirga</taxon>
    </lineage>
</organism>
<proteinExistence type="predicted"/>
<dbReference type="InterPro" id="IPR000182">
    <property type="entry name" value="GNAT_dom"/>
</dbReference>
<comment type="caution">
    <text evidence="3">The sequence shown here is derived from an EMBL/GenBank/DDBJ whole genome shotgun (WGS) entry which is preliminary data.</text>
</comment>
<evidence type="ECO:0000313" key="4">
    <source>
        <dbReference type="Proteomes" id="UP000564885"/>
    </source>
</evidence>
<feature type="region of interest" description="Disordered" evidence="1">
    <location>
        <begin position="1"/>
        <end position="23"/>
    </location>
</feature>
<evidence type="ECO:0000259" key="2">
    <source>
        <dbReference type="PROSITE" id="PS51186"/>
    </source>
</evidence>
<evidence type="ECO:0000313" key="3">
    <source>
        <dbReference type="EMBL" id="NNM71397.1"/>
    </source>
</evidence>
<protein>
    <submittedName>
        <fullName evidence="3">N-acetyltransferase</fullName>
    </submittedName>
</protein>
<dbReference type="InterPro" id="IPR051908">
    <property type="entry name" value="Ribosomal_N-acetyltransferase"/>
</dbReference>
<dbReference type="PANTHER" id="PTHR43441:SF2">
    <property type="entry name" value="FAMILY ACETYLTRANSFERASE, PUTATIVE (AFU_ORTHOLOGUE AFUA_7G00850)-RELATED"/>
    <property type="match status" value="1"/>
</dbReference>
<name>A0A849I5T0_9HYPH</name>
<evidence type="ECO:0000256" key="1">
    <source>
        <dbReference type="SAM" id="MobiDB-lite"/>
    </source>
</evidence>
<dbReference type="CDD" id="cd04301">
    <property type="entry name" value="NAT_SF"/>
    <property type="match status" value="1"/>
</dbReference>
<feature type="domain" description="N-acetyltransferase" evidence="2">
    <location>
        <begin position="49"/>
        <end position="194"/>
    </location>
</feature>
<dbReference type="FunFam" id="3.40.630.30:FF:000047">
    <property type="entry name" value="Acetyltransferase, GNAT family"/>
    <property type="match status" value="1"/>
</dbReference>
<dbReference type="EMBL" id="JABEPP010000001">
    <property type="protein sequence ID" value="NNM71397.1"/>
    <property type="molecule type" value="Genomic_DNA"/>
</dbReference>
<dbReference type="SUPFAM" id="SSF55729">
    <property type="entry name" value="Acyl-CoA N-acyltransferases (Nat)"/>
    <property type="match status" value="2"/>
</dbReference>
<dbReference type="Pfam" id="PF00583">
    <property type="entry name" value="Acetyltransf_1"/>
    <property type="match status" value="1"/>
</dbReference>